<dbReference type="SUPFAM" id="SSF57756">
    <property type="entry name" value="Retrovirus zinc finger-like domains"/>
    <property type="match status" value="1"/>
</dbReference>
<name>A0ABQ5I259_9ASTR</name>
<dbReference type="Gene3D" id="4.10.60.10">
    <property type="entry name" value="Zinc finger, CCHC-type"/>
    <property type="match status" value="1"/>
</dbReference>
<keyword evidence="6" id="KW-1185">Reference proteome</keyword>
<feature type="region of interest" description="Disordered" evidence="3">
    <location>
        <begin position="1"/>
        <end position="96"/>
    </location>
</feature>
<protein>
    <submittedName>
        <fullName evidence="5">Zf-CCHC domain-containing protein</fullName>
    </submittedName>
</protein>
<keyword evidence="2" id="KW-0175">Coiled coil</keyword>
<gene>
    <name evidence="5" type="ORF">Tco_1083066</name>
</gene>
<proteinExistence type="predicted"/>
<organism evidence="5 6">
    <name type="scientific">Tanacetum coccineum</name>
    <dbReference type="NCBI Taxonomy" id="301880"/>
    <lineage>
        <taxon>Eukaryota</taxon>
        <taxon>Viridiplantae</taxon>
        <taxon>Streptophyta</taxon>
        <taxon>Embryophyta</taxon>
        <taxon>Tracheophyta</taxon>
        <taxon>Spermatophyta</taxon>
        <taxon>Magnoliopsida</taxon>
        <taxon>eudicotyledons</taxon>
        <taxon>Gunneridae</taxon>
        <taxon>Pentapetalae</taxon>
        <taxon>asterids</taxon>
        <taxon>campanulids</taxon>
        <taxon>Asterales</taxon>
        <taxon>Asteraceae</taxon>
        <taxon>Asteroideae</taxon>
        <taxon>Anthemideae</taxon>
        <taxon>Anthemidinae</taxon>
        <taxon>Tanacetum</taxon>
    </lineage>
</organism>
<evidence type="ECO:0000256" key="2">
    <source>
        <dbReference type="SAM" id="Coils"/>
    </source>
</evidence>
<evidence type="ECO:0000256" key="3">
    <source>
        <dbReference type="SAM" id="MobiDB-lite"/>
    </source>
</evidence>
<dbReference type="Pfam" id="PF22936">
    <property type="entry name" value="Pol_BBD"/>
    <property type="match status" value="1"/>
</dbReference>
<reference evidence="5" key="1">
    <citation type="journal article" date="2022" name="Int. J. Mol. Sci.">
        <title>Draft Genome of Tanacetum Coccineum: Genomic Comparison of Closely Related Tanacetum-Family Plants.</title>
        <authorList>
            <person name="Yamashiro T."/>
            <person name="Shiraishi A."/>
            <person name="Nakayama K."/>
            <person name="Satake H."/>
        </authorList>
    </citation>
    <scope>NUCLEOTIDE SEQUENCE</scope>
</reference>
<dbReference type="PROSITE" id="PS50158">
    <property type="entry name" value="ZF_CCHC"/>
    <property type="match status" value="1"/>
</dbReference>
<feature type="compositionally biased region" description="Polar residues" evidence="3">
    <location>
        <begin position="666"/>
        <end position="675"/>
    </location>
</feature>
<evidence type="ECO:0000313" key="6">
    <source>
        <dbReference type="Proteomes" id="UP001151760"/>
    </source>
</evidence>
<dbReference type="Proteomes" id="UP001151760">
    <property type="component" value="Unassembled WGS sequence"/>
</dbReference>
<dbReference type="Pfam" id="PF00098">
    <property type="entry name" value="zf-CCHC"/>
    <property type="match status" value="1"/>
</dbReference>
<dbReference type="SMART" id="SM00343">
    <property type="entry name" value="ZnF_C2HC"/>
    <property type="match status" value="1"/>
</dbReference>
<keyword evidence="1" id="KW-0862">Zinc</keyword>
<dbReference type="InterPro" id="IPR036875">
    <property type="entry name" value="Znf_CCHC_sf"/>
</dbReference>
<keyword evidence="1" id="KW-0863">Zinc-finger</keyword>
<feature type="region of interest" description="Disordered" evidence="3">
    <location>
        <begin position="565"/>
        <end position="603"/>
    </location>
</feature>
<feature type="region of interest" description="Disordered" evidence="3">
    <location>
        <begin position="644"/>
        <end position="683"/>
    </location>
</feature>
<evidence type="ECO:0000313" key="5">
    <source>
        <dbReference type="EMBL" id="GJT94221.1"/>
    </source>
</evidence>
<evidence type="ECO:0000259" key="4">
    <source>
        <dbReference type="PROSITE" id="PS50158"/>
    </source>
</evidence>
<comment type="caution">
    <text evidence="5">The sequence shown here is derived from an EMBL/GenBank/DDBJ whole genome shotgun (WGS) entry which is preliminary data.</text>
</comment>
<dbReference type="InterPro" id="IPR001878">
    <property type="entry name" value="Znf_CCHC"/>
</dbReference>
<feature type="domain" description="CCHC-type" evidence="4">
    <location>
        <begin position="380"/>
        <end position="397"/>
    </location>
</feature>
<feature type="compositionally biased region" description="Basic residues" evidence="3">
    <location>
        <begin position="63"/>
        <end position="74"/>
    </location>
</feature>
<dbReference type="EMBL" id="BQNB010020275">
    <property type="protein sequence ID" value="GJT94221.1"/>
    <property type="molecule type" value="Genomic_DNA"/>
</dbReference>
<keyword evidence="1" id="KW-0479">Metal-binding</keyword>
<reference evidence="5" key="2">
    <citation type="submission" date="2022-01" db="EMBL/GenBank/DDBJ databases">
        <authorList>
            <person name="Yamashiro T."/>
            <person name="Shiraishi A."/>
            <person name="Satake H."/>
            <person name="Nakayama K."/>
        </authorList>
    </citation>
    <scope>NUCLEOTIDE SEQUENCE</scope>
</reference>
<sequence length="804" mass="92592">MELMEKRRKHFAALRAQEKRNRPPTKAQKRTQMSTYLKHMAMGYEVQERKENKEEGREEATKGSRKKMLGRKRAGKEQQKESSKKQKVEEEKESEEVGEIDEAELKKLLVIKRDEDVAIDAIPLATKLLVIIDYKLHKEGMLVHYQLIRAYRSSKRYSSMIRMLQGIDREDLEALWRIVKAKYGDTRSDNEFERVLWGDLKVMFEPDKRSDVWRILQGYMVNIWKLIESLGVHFVRRNLKIQKMNSKFRGGLLGLKRLHGFLEVTTAQRAKATAIEESKDLTSLSLDELIGNLKVHEMIIKKDSKIVKAKGERKYLSLKAKKESSDEESSTSGSKDKEYAMAVKDFNNFFKRRGRFVRQPRNDKKTFQRSLDDKNYKSDRKCFRCGDLNHLIRQCPKPPRDKIQKAFVKGFWSDSGEEDDKKSKDETCLMHHASSKVHSESSYFSDENSSIDDIILDSEYNRLCNMSLKIINKNKHLKAIRNNLENEISELKEKLSKLERNKKVNLECTTCQTLKIDNEKLQEEALKLTQFQKSTRSLNEMLSIQKPFKDKSGLGFNSFEASTSETKKTEFMKSQNEASSDGGPLSVQTAPKENQGPPVCSSENENFVSFQKSILGPRPKHIMVNNVKIPIASDDEVKQLYKPSLKPGVGFSKPSYRSKTPPPRRANNSYPQSRTPKPKRNIGRQNRLNGFLVCLRIDLEPDKWIKDSGCSYHMTGNQKLFLTYKAYNGENVVFGSNLLGNIIGKGHICDNKCKVIFSKHDSEITMDGKVMGRGIRKSGMYVMKLGKKLKDKICLTTIVENSTL</sequence>
<feature type="coiled-coil region" evidence="2">
    <location>
        <begin position="474"/>
        <end position="501"/>
    </location>
</feature>
<feature type="compositionally biased region" description="Basic residues" evidence="3">
    <location>
        <begin position="1"/>
        <end position="12"/>
    </location>
</feature>
<feature type="compositionally biased region" description="Basic and acidic residues" evidence="3">
    <location>
        <begin position="46"/>
        <end position="62"/>
    </location>
</feature>
<dbReference type="InterPro" id="IPR054722">
    <property type="entry name" value="PolX-like_BBD"/>
</dbReference>
<feature type="compositionally biased region" description="Basic and acidic residues" evidence="3">
    <location>
        <begin position="75"/>
        <end position="90"/>
    </location>
</feature>
<evidence type="ECO:0000256" key="1">
    <source>
        <dbReference type="PROSITE-ProRule" id="PRU00047"/>
    </source>
</evidence>
<accession>A0ABQ5I259</accession>